<dbReference type="InterPro" id="IPR007502">
    <property type="entry name" value="Helicase-assoc_dom"/>
</dbReference>
<dbReference type="AlphaFoldDB" id="A0A517M2F8"/>
<dbReference type="NCBIfam" id="TIGR01970">
    <property type="entry name" value="DEAH_box_HrpB"/>
    <property type="match status" value="1"/>
</dbReference>
<protein>
    <submittedName>
        <fullName evidence="8">ATP-dependent RNA helicase HrpB</fullName>
        <ecNumber evidence="8">3.6.4.13</ecNumber>
    </submittedName>
</protein>
<dbReference type="GO" id="GO:0016787">
    <property type="term" value="F:hydrolase activity"/>
    <property type="evidence" value="ECO:0007669"/>
    <property type="project" value="UniProtKB-KW"/>
</dbReference>
<sequence>MSGEALGAGFSLINELGSLPAASVSPFIGKESQHSLSATEFQTITDPEIERLPIADCVDAILAALARGRSVVLKAPPGAGKTTGVPLALLDSDASELSAGQPGKILLVQPRRLAARSAAARLATLRQSKLGNEVGYHVRFDRQVGNETRLIAMTTGMLLRRLQDDPLLEDVGCVILDEFHERSLDGDLALGMLCRIRHALRDDLRLVIMSATLQPAPIVEFLGDAEGIESRGRSFDVAISHASDLSTDRIENQVVAALPEMLRCTAGHILVFLPGVGEIRRTQNAIEAAGLAGDCQVMQLYGDLRPDQQDRVIAASGQRKVILSTNVAETSVTIPGVTGVIDSGLARVLRYDDRVGLPRLQIENISQASATQRAGRAGRTEPGVCRRLWPETLQRTRPPADSPEILRADFSGAALTLAAWGERDATDFPWLTPPRSDSVDRAYRLLELLGAVDADRVVTSMGKQMAAQPLSPRLARFLVEAEQLGIADDAALAAALLTERSPFDRDSLPTGADVGSCDVALRVQMLKDLRDGNADVRVPPGAVKTIWKVADRLVQRGPKSSPRQQRPSGVTIAADLLARALLAAFPDRVARRRSPGSAQGVMVGGRGVRLHRGSVACHVATAQADRAELFLCLDVDASGTEAQVRMATQIDARWLDDDQVRRVDQPRFDPQSQAVQMRRCLYFSDLLLSEAPIACTPSPESAQLLYDEAARDHARVFPPDKPEVAGLIHRVAFLNNHAPDLGLPPLDDDRINQVLRELCQSRTSFAQLRSAPWLDHLLGSFDYQQQQTIERQAPVRMQVPSGNWQRIEYSPDKPPVMRVKLQELFGWTDTPRIAGGRVPLQLHLLGPNQRPQQITDDLANFWRTTYAVVRKELRRRYPKHHWPEDPLSAQATRNGMQHRRLEKK</sequence>
<feature type="domain" description="Helicase ATP-binding" evidence="6">
    <location>
        <begin position="62"/>
        <end position="231"/>
    </location>
</feature>
<dbReference type="InterPro" id="IPR049614">
    <property type="entry name" value="HrpB_DEXH"/>
</dbReference>
<reference evidence="8 9" key="1">
    <citation type="submission" date="2019-02" db="EMBL/GenBank/DDBJ databases">
        <title>Deep-cultivation of Planctomycetes and their phenomic and genomic characterization uncovers novel biology.</title>
        <authorList>
            <person name="Wiegand S."/>
            <person name="Jogler M."/>
            <person name="Boedeker C."/>
            <person name="Pinto D."/>
            <person name="Vollmers J."/>
            <person name="Rivas-Marin E."/>
            <person name="Kohn T."/>
            <person name="Peeters S.H."/>
            <person name="Heuer A."/>
            <person name="Rast P."/>
            <person name="Oberbeckmann S."/>
            <person name="Bunk B."/>
            <person name="Jeske O."/>
            <person name="Meyerdierks A."/>
            <person name="Storesund J.E."/>
            <person name="Kallscheuer N."/>
            <person name="Luecker S."/>
            <person name="Lage O.M."/>
            <person name="Pohl T."/>
            <person name="Merkel B.J."/>
            <person name="Hornburger P."/>
            <person name="Mueller R.-W."/>
            <person name="Bruemmer F."/>
            <person name="Labrenz M."/>
            <person name="Spormann A.M."/>
            <person name="Op den Camp H."/>
            <person name="Overmann J."/>
            <person name="Amann R."/>
            <person name="Jetten M.S.M."/>
            <person name="Mascher T."/>
            <person name="Medema M.H."/>
            <person name="Devos D.P."/>
            <person name="Kaster A.-K."/>
            <person name="Ovreas L."/>
            <person name="Rohde M."/>
            <person name="Galperin M.Y."/>
            <person name="Jogler C."/>
        </authorList>
    </citation>
    <scope>NUCLEOTIDE SEQUENCE [LARGE SCALE GENOMIC DNA]</scope>
    <source>
        <strain evidence="8 9">EC9</strain>
    </source>
</reference>
<dbReference type="PROSITE" id="PS51194">
    <property type="entry name" value="HELICASE_CTER"/>
    <property type="match status" value="1"/>
</dbReference>
<dbReference type="Gene3D" id="1.20.120.1080">
    <property type="match status" value="1"/>
</dbReference>
<dbReference type="SMART" id="SM00487">
    <property type="entry name" value="DEXDc"/>
    <property type="match status" value="1"/>
</dbReference>
<keyword evidence="3 8" id="KW-0347">Helicase</keyword>
<dbReference type="SUPFAM" id="SSF52540">
    <property type="entry name" value="P-loop containing nucleoside triphosphate hydrolases"/>
    <property type="match status" value="1"/>
</dbReference>
<dbReference type="SMART" id="SM00490">
    <property type="entry name" value="HELICc"/>
    <property type="match status" value="1"/>
</dbReference>
<proteinExistence type="predicted"/>
<keyword evidence="1" id="KW-0547">Nucleotide-binding</keyword>
<dbReference type="Pfam" id="PF00271">
    <property type="entry name" value="Helicase_C"/>
    <property type="match status" value="1"/>
</dbReference>
<dbReference type="InterPro" id="IPR001650">
    <property type="entry name" value="Helicase_C-like"/>
</dbReference>
<dbReference type="KEGG" id="ruv:EC9_32260"/>
<evidence type="ECO:0000256" key="1">
    <source>
        <dbReference type="ARBA" id="ARBA00022741"/>
    </source>
</evidence>
<dbReference type="CDD" id="cd17990">
    <property type="entry name" value="DEXHc_HrpB"/>
    <property type="match status" value="1"/>
</dbReference>
<dbReference type="GO" id="GO:0005524">
    <property type="term" value="F:ATP binding"/>
    <property type="evidence" value="ECO:0007669"/>
    <property type="project" value="UniProtKB-KW"/>
</dbReference>
<evidence type="ECO:0000259" key="6">
    <source>
        <dbReference type="PROSITE" id="PS51192"/>
    </source>
</evidence>
<keyword evidence="2 8" id="KW-0378">Hydrolase</keyword>
<dbReference type="PANTHER" id="PTHR43519:SF1">
    <property type="entry name" value="ATP-DEPENDENT RNA HELICASE HRPB"/>
    <property type="match status" value="1"/>
</dbReference>
<dbReference type="EC" id="3.6.4.13" evidence="8"/>
<dbReference type="InterPro" id="IPR011545">
    <property type="entry name" value="DEAD/DEAH_box_helicase_dom"/>
</dbReference>
<evidence type="ECO:0000256" key="3">
    <source>
        <dbReference type="ARBA" id="ARBA00022806"/>
    </source>
</evidence>
<dbReference type="PROSITE" id="PS51192">
    <property type="entry name" value="HELICASE_ATP_BIND_1"/>
    <property type="match status" value="1"/>
</dbReference>
<dbReference type="Pfam" id="PF08482">
    <property type="entry name" value="HrpB_C"/>
    <property type="match status" value="1"/>
</dbReference>
<dbReference type="SMART" id="SM00847">
    <property type="entry name" value="HA2"/>
    <property type="match status" value="1"/>
</dbReference>
<dbReference type="Gene3D" id="3.40.50.300">
    <property type="entry name" value="P-loop containing nucleotide triphosphate hydrolases"/>
    <property type="match status" value="2"/>
</dbReference>
<evidence type="ECO:0000313" key="9">
    <source>
        <dbReference type="Proteomes" id="UP000319557"/>
    </source>
</evidence>
<dbReference type="InterPro" id="IPR010225">
    <property type="entry name" value="HrpB"/>
</dbReference>
<feature type="domain" description="Helicase C-terminal" evidence="7">
    <location>
        <begin position="249"/>
        <end position="421"/>
    </location>
</feature>
<gene>
    <name evidence="8" type="primary">hrpB_1</name>
    <name evidence="8" type="ORF">EC9_32260</name>
</gene>
<name>A0A517M2F8_9BACT</name>
<dbReference type="PANTHER" id="PTHR43519">
    <property type="entry name" value="ATP-DEPENDENT RNA HELICASE HRPB"/>
    <property type="match status" value="1"/>
</dbReference>
<accession>A0A517M2F8</accession>
<evidence type="ECO:0000313" key="8">
    <source>
        <dbReference type="EMBL" id="QDS89029.1"/>
    </source>
</evidence>
<dbReference type="Pfam" id="PF00270">
    <property type="entry name" value="DEAD"/>
    <property type="match status" value="1"/>
</dbReference>
<dbReference type="GO" id="GO:0003724">
    <property type="term" value="F:RNA helicase activity"/>
    <property type="evidence" value="ECO:0007669"/>
    <property type="project" value="UniProtKB-EC"/>
</dbReference>
<evidence type="ECO:0000259" key="7">
    <source>
        <dbReference type="PROSITE" id="PS51194"/>
    </source>
</evidence>
<evidence type="ECO:0000256" key="4">
    <source>
        <dbReference type="ARBA" id="ARBA00022840"/>
    </source>
</evidence>
<evidence type="ECO:0000256" key="2">
    <source>
        <dbReference type="ARBA" id="ARBA00022801"/>
    </source>
</evidence>
<dbReference type="CDD" id="cd18791">
    <property type="entry name" value="SF2_C_RHA"/>
    <property type="match status" value="1"/>
</dbReference>
<dbReference type="EMBL" id="CP036261">
    <property type="protein sequence ID" value="QDS89029.1"/>
    <property type="molecule type" value="Genomic_DNA"/>
</dbReference>
<dbReference type="FunFam" id="3.40.50.300:FF:002125">
    <property type="entry name" value="ATP-dependent helicase HrpB"/>
    <property type="match status" value="1"/>
</dbReference>
<dbReference type="InterPro" id="IPR013689">
    <property type="entry name" value="RNA_helicase_ATP-dep_HrpB_C"/>
</dbReference>
<dbReference type="InterPro" id="IPR014001">
    <property type="entry name" value="Helicase_ATP-bd"/>
</dbReference>
<feature type="region of interest" description="Disordered" evidence="5">
    <location>
        <begin position="880"/>
        <end position="904"/>
    </location>
</feature>
<evidence type="ECO:0000256" key="5">
    <source>
        <dbReference type="SAM" id="MobiDB-lite"/>
    </source>
</evidence>
<keyword evidence="9" id="KW-1185">Reference proteome</keyword>
<organism evidence="8 9">
    <name type="scientific">Rosistilla ulvae</name>
    <dbReference type="NCBI Taxonomy" id="1930277"/>
    <lineage>
        <taxon>Bacteria</taxon>
        <taxon>Pseudomonadati</taxon>
        <taxon>Planctomycetota</taxon>
        <taxon>Planctomycetia</taxon>
        <taxon>Pirellulales</taxon>
        <taxon>Pirellulaceae</taxon>
        <taxon>Rosistilla</taxon>
    </lineage>
</organism>
<dbReference type="Proteomes" id="UP000319557">
    <property type="component" value="Chromosome"/>
</dbReference>
<keyword evidence="4" id="KW-0067">ATP-binding</keyword>
<dbReference type="InterPro" id="IPR027417">
    <property type="entry name" value="P-loop_NTPase"/>
</dbReference>
<dbReference type="GO" id="GO:0003676">
    <property type="term" value="F:nucleic acid binding"/>
    <property type="evidence" value="ECO:0007669"/>
    <property type="project" value="InterPro"/>
</dbReference>